<evidence type="ECO:0000313" key="2">
    <source>
        <dbReference type="Proteomes" id="UP000028500"/>
    </source>
</evidence>
<name>A0A077PHZ9_XENBV</name>
<dbReference type="HOGENOM" id="CLU_3159472_0_0_6"/>
<comment type="caution">
    <text evidence="1">The sequence shown here is derived from an EMBL/GenBank/DDBJ whole genome shotgun (WGS) entry which is preliminary data.</text>
</comment>
<organism evidence="1 2">
    <name type="scientific">Xenorhabdus bovienii str. kraussei Quebec</name>
    <dbReference type="NCBI Taxonomy" id="1398203"/>
    <lineage>
        <taxon>Bacteria</taxon>
        <taxon>Pseudomonadati</taxon>
        <taxon>Pseudomonadota</taxon>
        <taxon>Gammaproteobacteria</taxon>
        <taxon>Enterobacterales</taxon>
        <taxon>Morganellaceae</taxon>
        <taxon>Xenorhabdus</taxon>
    </lineage>
</organism>
<dbReference type="Proteomes" id="UP000028500">
    <property type="component" value="Unassembled WGS sequence"/>
</dbReference>
<evidence type="ECO:0000313" key="1">
    <source>
        <dbReference type="EMBL" id="CDH19359.1"/>
    </source>
</evidence>
<dbReference type="EMBL" id="CBSY010000125">
    <property type="protein sequence ID" value="CDH19359.1"/>
    <property type="molecule type" value="Genomic_DNA"/>
</dbReference>
<proteinExistence type="predicted"/>
<dbReference type="AlphaFoldDB" id="A0A077PHZ9"/>
<reference evidence="1" key="1">
    <citation type="submission" date="2013-07" db="EMBL/GenBank/DDBJ databases">
        <title>Sub-species coevolution in mutualistic symbiosis.</title>
        <authorList>
            <person name="Murfin K."/>
            <person name="Klassen J."/>
            <person name="Lee M."/>
            <person name="Forst S."/>
            <person name="Stock P."/>
            <person name="Goodrich-Blair H."/>
        </authorList>
    </citation>
    <scope>NUCLEOTIDE SEQUENCE [LARGE SCALE GENOMIC DNA]</scope>
    <source>
        <strain evidence="1">Kraussei Quebec</strain>
    </source>
</reference>
<sequence>MVDSILTRYVVIPHVPHRGYTLIMRYCDLLYNALIVKKPVITKYILAL</sequence>
<accession>A0A077PHZ9</accession>
<gene>
    <name evidence="1" type="ORF">XBKQ1_2100025</name>
</gene>
<keyword evidence="2" id="KW-1185">Reference proteome</keyword>
<protein>
    <submittedName>
        <fullName evidence="1">Uncharacterized protein</fullName>
    </submittedName>
</protein>